<comment type="caution">
    <text evidence="13">The sequence shown here is derived from an EMBL/GenBank/DDBJ whole genome shotgun (WGS) entry which is preliminary data.</text>
</comment>
<keyword evidence="4" id="KW-0963">Cytoplasm</keyword>
<dbReference type="GO" id="GO:0048471">
    <property type="term" value="C:perinuclear region of cytoplasm"/>
    <property type="evidence" value="ECO:0007669"/>
    <property type="project" value="UniProtKB-SubCell"/>
</dbReference>
<proteinExistence type="inferred from homology"/>
<evidence type="ECO:0000256" key="1">
    <source>
        <dbReference type="ARBA" id="ARBA00004155"/>
    </source>
</evidence>
<dbReference type="PANTHER" id="PTHR13551">
    <property type="entry name" value="BRAIN PROTEIN I3"/>
    <property type="match status" value="1"/>
</dbReference>
<keyword evidence="14" id="KW-1185">Reference proteome</keyword>
<dbReference type="PANTHER" id="PTHR13551:SF1">
    <property type="entry name" value="MEMBRANE PROTEIN BRI3"/>
    <property type="match status" value="1"/>
</dbReference>
<name>A0AAW1VDZ3_9CUCU</name>
<protein>
    <recommendedName>
        <fullName evidence="9">Membrane protein BRI3</fullName>
    </recommendedName>
    <alternativeName>
        <fullName evidence="10">Brain protein I3</fullName>
    </alternativeName>
</protein>
<feature type="region of interest" description="Disordered" evidence="12">
    <location>
        <begin position="1"/>
        <end position="26"/>
    </location>
</feature>
<keyword evidence="6" id="KW-1133">Transmembrane helix</keyword>
<organism evidence="13 14">
    <name type="scientific">Henosepilachna vigintioctopunctata</name>
    <dbReference type="NCBI Taxonomy" id="420089"/>
    <lineage>
        <taxon>Eukaryota</taxon>
        <taxon>Metazoa</taxon>
        <taxon>Ecdysozoa</taxon>
        <taxon>Arthropoda</taxon>
        <taxon>Hexapoda</taxon>
        <taxon>Insecta</taxon>
        <taxon>Pterygota</taxon>
        <taxon>Neoptera</taxon>
        <taxon>Endopterygota</taxon>
        <taxon>Coleoptera</taxon>
        <taxon>Polyphaga</taxon>
        <taxon>Cucujiformia</taxon>
        <taxon>Coccinelloidea</taxon>
        <taxon>Coccinellidae</taxon>
        <taxon>Epilachninae</taxon>
        <taxon>Epilachnini</taxon>
        <taxon>Henosepilachna</taxon>
    </lineage>
</organism>
<sequence length="105" mass="11148">MNKENPPAYPGNAPPPAGIYPYAQAPQNDYPYPQTQQPGNVTVVTAPSQPTVVVVGGCPTCRVGLLEDSYGCCAICLAICCFPVGLVCCYLMRERKCTNCGAVFN</sequence>
<comment type="subcellular location">
    <subcellularLocation>
        <location evidence="2">Cytoplasm</location>
        <location evidence="2">Perinuclear region</location>
    </subcellularLocation>
    <subcellularLocation>
        <location evidence="1">Lysosome membrane</location>
        <topology evidence="1">Multi-pass membrane protein</topology>
    </subcellularLocation>
</comment>
<evidence type="ECO:0000256" key="4">
    <source>
        <dbReference type="ARBA" id="ARBA00022490"/>
    </source>
</evidence>
<evidence type="ECO:0000256" key="10">
    <source>
        <dbReference type="ARBA" id="ARBA00035449"/>
    </source>
</evidence>
<evidence type="ECO:0000256" key="8">
    <source>
        <dbReference type="ARBA" id="ARBA00023228"/>
    </source>
</evidence>
<evidence type="ECO:0000256" key="12">
    <source>
        <dbReference type="SAM" id="MobiDB-lite"/>
    </source>
</evidence>
<evidence type="ECO:0000256" key="9">
    <source>
        <dbReference type="ARBA" id="ARBA00035284"/>
    </source>
</evidence>
<evidence type="ECO:0000256" key="5">
    <source>
        <dbReference type="ARBA" id="ARBA00022692"/>
    </source>
</evidence>
<keyword evidence="5" id="KW-0812">Transmembrane</keyword>
<accession>A0AAW1VDZ3</accession>
<dbReference type="AlphaFoldDB" id="A0AAW1VDZ3"/>
<dbReference type="EMBL" id="JARQZJ010000128">
    <property type="protein sequence ID" value="KAK9891504.1"/>
    <property type="molecule type" value="Genomic_DNA"/>
</dbReference>
<evidence type="ECO:0000256" key="11">
    <source>
        <dbReference type="ARBA" id="ARBA00046593"/>
    </source>
</evidence>
<dbReference type="GO" id="GO:0005765">
    <property type="term" value="C:lysosomal membrane"/>
    <property type="evidence" value="ECO:0007669"/>
    <property type="project" value="UniProtKB-SubCell"/>
</dbReference>
<comment type="subunit">
    <text evidence="11">Interacts with BRI3BP. Interacts with MGAT1 and IFITM3.</text>
</comment>
<keyword evidence="7" id="KW-0472">Membrane</keyword>
<comment type="similarity">
    <text evidence="3">Belongs to the BRI3 family.</text>
</comment>
<dbReference type="InterPro" id="IPR019317">
    <property type="entry name" value="BRI3"/>
</dbReference>
<evidence type="ECO:0000256" key="6">
    <source>
        <dbReference type="ARBA" id="ARBA00022989"/>
    </source>
</evidence>
<evidence type="ECO:0000313" key="14">
    <source>
        <dbReference type="Proteomes" id="UP001431783"/>
    </source>
</evidence>
<evidence type="ECO:0000256" key="3">
    <source>
        <dbReference type="ARBA" id="ARBA00008090"/>
    </source>
</evidence>
<keyword evidence="8" id="KW-0458">Lysosome</keyword>
<evidence type="ECO:0000256" key="7">
    <source>
        <dbReference type="ARBA" id="ARBA00023136"/>
    </source>
</evidence>
<dbReference type="Pfam" id="PF10164">
    <property type="entry name" value="BRI3"/>
    <property type="match status" value="1"/>
</dbReference>
<reference evidence="13 14" key="1">
    <citation type="submission" date="2023-03" db="EMBL/GenBank/DDBJ databases">
        <title>Genome insight into feeding habits of ladybird beetles.</title>
        <authorList>
            <person name="Li H.-S."/>
            <person name="Huang Y.-H."/>
            <person name="Pang H."/>
        </authorList>
    </citation>
    <scope>NUCLEOTIDE SEQUENCE [LARGE SCALE GENOMIC DNA]</scope>
    <source>
        <strain evidence="13">SYSU_2023b</strain>
        <tissue evidence="13">Whole body</tissue>
    </source>
</reference>
<evidence type="ECO:0000313" key="13">
    <source>
        <dbReference type="EMBL" id="KAK9891504.1"/>
    </source>
</evidence>
<evidence type="ECO:0000256" key="2">
    <source>
        <dbReference type="ARBA" id="ARBA00004556"/>
    </source>
</evidence>
<feature type="compositionally biased region" description="Pro residues" evidence="12">
    <location>
        <begin position="7"/>
        <end position="18"/>
    </location>
</feature>
<gene>
    <name evidence="13" type="ORF">WA026_014740</name>
</gene>
<dbReference type="Proteomes" id="UP001431783">
    <property type="component" value="Unassembled WGS sequence"/>
</dbReference>